<feature type="domain" description="Carbohydrate kinase PfkB" evidence="3">
    <location>
        <begin position="21"/>
        <end position="319"/>
    </location>
</feature>
<gene>
    <name evidence="4" type="ORF">MNBD_DELTA01-1462</name>
</gene>
<dbReference type="GO" id="GO:0033786">
    <property type="term" value="F:heptose-1-phosphate adenylyltransferase activity"/>
    <property type="evidence" value="ECO:0007669"/>
    <property type="project" value="TreeGrafter"/>
</dbReference>
<dbReference type="Pfam" id="PF00294">
    <property type="entry name" value="PfkB"/>
    <property type="match status" value="1"/>
</dbReference>
<accession>A0A3B0QNN6</accession>
<protein>
    <submittedName>
        <fullName evidence="4">ADP-heptose synthase / D-glycero-beta-D-manno-heptose 7-phosphate kinase</fullName>
        <ecNumber evidence="4">2.7.-.-</ecNumber>
    </submittedName>
</protein>
<evidence type="ECO:0000256" key="2">
    <source>
        <dbReference type="ARBA" id="ARBA00022777"/>
    </source>
</evidence>
<dbReference type="GO" id="GO:0033785">
    <property type="term" value="F:heptose 7-phosphate kinase activity"/>
    <property type="evidence" value="ECO:0007669"/>
    <property type="project" value="TreeGrafter"/>
</dbReference>
<dbReference type="GO" id="GO:0005829">
    <property type="term" value="C:cytosol"/>
    <property type="evidence" value="ECO:0007669"/>
    <property type="project" value="TreeGrafter"/>
</dbReference>
<dbReference type="PANTHER" id="PTHR46969">
    <property type="entry name" value="BIFUNCTIONAL PROTEIN HLDE"/>
    <property type="match status" value="1"/>
</dbReference>
<reference evidence="4" key="1">
    <citation type="submission" date="2018-06" db="EMBL/GenBank/DDBJ databases">
        <authorList>
            <person name="Zhirakovskaya E."/>
        </authorList>
    </citation>
    <scope>NUCLEOTIDE SEQUENCE</scope>
</reference>
<dbReference type="InterPro" id="IPR029056">
    <property type="entry name" value="Ribokinase-like"/>
</dbReference>
<dbReference type="NCBIfam" id="TIGR02198">
    <property type="entry name" value="rfaE_dom_I"/>
    <property type="match status" value="1"/>
</dbReference>
<dbReference type="InterPro" id="IPR011913">
    <property type="entry name" value="RfaE_dom_I"/>
</dbReference>
<evidence type="ECO:0000256" key="1">
    <source>
        <dbReference type="ARBA" id="ARBA00022679"/>
    </source>
</evidence>
<dbReference type="CDD" id="cd01172">
    <property type="entry name" value="RfaE_like"/>
    <property type="match status" value="1"/>
</dbReference>
<dbReference type="InterPro" id="IPR011611">
    <property type="entry name" value="PfkB_dom"/>
</dbReference>
<organism evidence="4">
    <name type="scientific">hydrothermal vent metagenome</name>
    <dbReference type="NCBI Taxonomy" id="652676"/>
    <lineage>
        <taxon>unclassified sequences</taxon>
        <taxon>metagenomes</taxon>
        <taxon>ecological metagenomes</taxon>
    </lineage>
</organism>
<dbReference type="PANTHER" id="PTHR46969:SF1">
    <property type="entry name" value="BIFUNCTIONAL PROTEIN HLDE"/>
    <property type="match status" value="1"/>
</dbReference>
<keyword evidence="2 4" id="KW-0418">Kinase</keyword>
<sequence length="335" mass="35356">MKNILSLKKAHSLVDSFKGAKVLVVGDLIMDHFVWGSVTRVSPEAPVPVVDVSHETLMLGGSANVVHNITSLGGKCYVTGIIGKDDDGKRLISELAGSGIKTNGIIVDPGRPTTIKTRVIAHHQQVVRFDRESNEEPGQEIISKVYDYIKKVVRYADVVVISDYAKGLVTESLVNITRDLAARSGKPLIVDPKVEHFDYYTGVDLITPNSSEAGLAAGVNIRDEASLRVAAEVIKETLGCGALLITRGEHGMSLFEEAGETHIPTTAKEVFDVSGAGDTVAAVISLALATGASYRESAALANVAAGVVVEKLGTATLSPQELINALSHNLGLGGK</sequence>
<proteinExistence type="predicted"/>
<keyword evidence="1 4" id="KW-0808">Transferase</keyword>
<dbReference type="SUPFAM" id="SSF53613">
    <property type="entry name" value="Ribokinase-like"/>
    <property type="match status" value="1"/>
</dbReference>
<name>A0A3B0QNN6_9ZZZZ</name>
<evidence type="ECO:0000313" key="4">
    <source>
        <dbReference type="EMBL" id="VAV83210.1"/>
    </source>
</evidence>
<dbReference type="EC" id="2.7.-.-" evidence="4"/>
<dbReference type="Gene3D" id="3.40.1190.20">
    <property type="match status" value="1"/>
</dbReference>
<dbReference type="FunFam" id="3.40.1190.20:FF:000002">
    <property type="entry name" value="Bifunctional protein HldE"/>
    <property type="match status" value="1"/>
</dbReference>
<dbReference type="EMBL" id="UOEA01000037">
    <property type="protein sequence ID" value="VAV83210.1"/>
    <property type="molecule type" value="Genomic_DNA"/>
</dbReference>
<evidence type="ECO:0000259" key="3">
    <source>
        <dbReference type="Pfam" id="PF00294"/>
    </source>
</evidence>
<dbReference type="GO" id="GO:0016773">
    <property type="term" value="F:phosphotransferase activity, alcohol group as acceptor"/>
    <property type="evidence" value="ECO:0007669"/>
    <property type="project" value="InterPro"/>
</dbReference>
<dbReference type="AlphaFoldDB" id="A0A3B0QNN6"/>